<evidence type="ECO:0000256" key="4">
    <source>
        <dbReference type="SAM" id="Phobius"/>
    </source>
</evidence>
<dbReference type="GO" id="GO:0016757">
    <property type="term" value="F:glycosyltransferase activity"/>
    <property type="evidence" value="ECO:0007669"/>
    <property type="project" value="UniProtKB-KW"/>
</dbReference>
<dbReference type="Proteomes" id="UP000527143">
    <property type="component" value="Unassembled WGS sequence"/>
</dbReference>
<feature type="transmembrane region" description="Helical" evidence="4">
    <location>
        <begin position="385"/>
        <end position="418"/>
    </location>
</feature>
<evidence type="ECO:0000256" key="2">
    <source>
        <dbReference type="ARBA" id="ARBA00022676"/>
    </source>
</evidence>
<keyword evidence="2" id="KW-0328">Glycosyltransferase</keyword>
<dbReference type="Gene3D" id="3.90.550.10">
    <property type="entry name" value="Spore Coat Polysaccharide Biosynthesis Protein SpsA, Chain A"/>
    <property type="match status" value="1"/>
</dbReference>
<keyword evidence="4" id="KW-0472">Membrane</keyword>
<accession>A0A840YMU1</accession>
<dbReference type="CDD" id="cd06423">
    <property type="entry name" value="CESA_like"/>
    <property type="match status" value="1"/>
</dbReference>
<dbReference type="RefSeq" id="WP_246352338.1">
    <property type="nucleotide sequence ID" value="NZ_JACIJF010000005.1"/>
</dbReference>
<protein>
    <submittedName>
        <fullName evidence="5">Cellulose synthase/poly-beta-1,6-N-acetylglucosamine synthase-like glycosyltransferase</fullName>
    </submittedName>
</protein>
<keyword evidence="4" id="KW-0812">Transmembrane</keyword>
<dbReference type="Pfam" id="PF13641">
    <property type="entry name" value="Glyco_tranf_2_3"/>
    <property type="match status" value="1"/>
</dbReference>
<dbReference type="PANTHER" id="PTHR43630">
    <property type="entry name" value="POLY-BETA-1,6-N-ACETYL-D-GLUCOSAMINE SYNTHASE"/>
    <property type="match status" value="1"/>
</dbReference>
<evidence type="ECO:0000256" key="1">
    <source>
        <dbReference type="ARBA" id="ARBA00006739"/>
    </source>
</evidence>
<dbReference type="InterPro" id="IPR029044">
    <property type="entry name" value="Nucleotide-diphossugar_trans"/>
</dbReference>
<proteinExistence type="inferred from homology"/>
<dbReference type="EMBL" id="JACIJF010000005">
    <property type="protein sequence ID" value="MBB5711040.1"/>
    <property type="molecule type" value="Genomic_DNA"/>
</dbReference>
<evidence type="ECO:0000256" key="3">
    <source>
        <dbReference type="ARBA" id="ARBA00022679"/>
    </source>
</evidence>
<dbReference type="PANTHER" id="PTHR43630:SF1">
    <property type="entry name" value="POLY-BETA-1,6-N-ACETYL-D-GLUCOSAMINE SYNTHASE"/>
    <property type="match status" value="1"/>
</dbReference>
<organism evidence="5 6">
    <name type="scientific">Sphingomonas xinjiangensis</name>
    <dbReference type="NCBI Taxonomy" id="643568"/>
    <lineage>
        <taxon>Bacteria</taxon>
        <taxon>Pseudomonadati</taxon>
        <taxon>Pseudomonadota</taxon>
        <taxon>Alphaproteobacteria</taxon>
        <taxon>Sphingomonadales</taxon>
        <taxon>Sphingomonadaceae</taxon>
        <taxon>Sphingomonas</taxon>
    </lineage>
</organism>
<evidence type="ECO:0000313" key="5">
    <source>
        <dbReference type="EMBL" id="MBB5711040.1"/>
    </source>
</evidence>
<reference evidence="5 6" key="1">
    <citation type="submission" date="2020-08" db="EMBL/GenBank/DDBJ databases">
        <title>Genomic Encyclopedia of Type Strains, Phase IV (KMG-IV): sequencing the most valuable type-strain genomes for metagenomic binning, comparative biology and taxonomic classification.</title>
        <authorList>
            <person name="Goeker M."/>
        </authorList>
    </citation>
    <scope>NUCLEOTIDE SEQUENCE [LARGE SCALE GENOMIC DNA]</scope>
    <source>
        <strain evidence="5 6">DSM 26736</strain>
    </source>
</reference>
<keyword evidence="6" id="KW-1185">Reference proteome</keyword>
<comment type="caution">
    <text evidence="5">The sequence shown here is derived from an EMBL/GenBank/DDBJ whole genome shotgun (WGS) entry which is preliminary data.</text>
</comment>
<gene>
    <name evidence="5" type="ORF">FHT02_002280</name>
</gene>
<dbReference type="AlphaFoldDB" id="A0A840YMU1"/>
<sequence length="479" mass="53378">MTSTDLFLLVQRVGVGALVAMGTLCFLVVTLRNIMSVVQLVLAAIEFQTRIRPAARSYELWSRYADLAPPVSVIAPCYNEELSIADSVRSLLSLQYPDFEVVLVNDGSSDATLARLIDEFDMRPVQREQLVVLQKTRILGVYVSDEHPNLLLVDKENGRKADAVNAGIGFSTAPLVCVIDADSIIEPDGLLRGTEPFMADDGSLVAVGGTIRIANGSAVDGGHVRQIRLPAGWLPRYQILEYLRAFLTARIANSRLNMLLLISGAFGIFRRSVLVEIGGYRHDTVGEDLEIVTRIHRHMREQKRPYRIGFIPDVVCWTEAPADWKGLRNQRSRWEQGALETLVRHRKMLFNPRYGRIGMVALPLVIIEDVLGPPCELFGYLLVPILYLLGLTSGTVVLAFFAITVLFGTGISLGTLALEELQLRRTPSARDLLKVAFAALIENLGYRQINLVFRIRGMWRFFRKDTVWASAGRVGFSKL</sequence>
<keyword evidence="3 5" id="KW-0808">Transferase</keyword>
<dbReference type="SUPFAM" id="SSF53448">
    <property type="entry name" value="Nucleotide-diphospho-sugar transferases"/>
    <property type="match status" value="1"/>
</dbReference>
<evidence type="ECO:0000313" key="6">
    <source>
        <dbReference type="Proteomes" id="UP000527143"/>
    </source>
</evidence>
<comment type="similarity">
    <text evidence="1">Belongs to the glycosyltransferase 2 family.</text>
</comment>
<feature type="transmembrane region" description="Helical" evidence="4">
    <location>
        <begin position="6"/>
        <end position="29"/>
    </location>
</feature>
<keyword evidence="4" id="KW-1133">Transmembrane helix</keyword>
<name>A0A840YMU1_9SPHN</name>